<dbReference type="PROSITE" id="PS50885">
    <property type="entry name" value="HAMP"/>
    <property type="match status" value="1"/>
</dbReference>
<accession>A0A7W7V899</accession>
<organism evidence="13 14">
    <name type="scientific">Rehaibacterium terrae</name>
    <dbReference type="NCBI Taxonomy" id="1341696"/>
    <lineage>
        <taxon>Bacteria</taxon>
        <taxon>Pseudomonadati</taxon>
        <taxon>Pseudomonadota</taxon>
        <taxon>Gammaproteobacteria</taxon>
        <taxon>Lysobacterales</taxon>
        <taxon>Lysobacteraceae</taxon>
        <taxon>Rehaibacterium</taxon>
    </lineage>
</organism>
<keyword evidence="7 13" id="KW-0418">Kinase</keyword>
<evidence type="ECO:0000256" key="9">
    <source>
        <dbReference type="ARBA" id="ARBA00023012"/>
    </source>
</evidence>
<dbReference type="Pfam" id="PF02518">
    <property type="entry name" value="HATPase_c"/>
    <property type="match status" value="1"/>
</dbReference>
<dbReference type="Pfam" id="PF00512">
    <property type="entry name" value="HisKA"/>
    <property type="match status" value="1"/>
</dbReference>
<dbReference type="CDD" id="cd06225">
    <property type="entry name" value="HAMP"/>
    <property type="match status" value="1"/>
</dbReference>
<evidence type="ECO:0000313" key="13">
    <source>
        <dbReference type="EMBL" id="MBB5014430.1"/>
    </source>
</evidence>
<dbReference type="EC" id="2.7.13.3" evidence="3"/>
<dbReference type="SMART" id="SM00388">
    <property type="entry name" value="HisKA"/>
    <property type="match status" value="1"/>
</dbReference>
<keyword evidence="8 10" id="KW-1133">Transmembrane helix</keyword>
<keyword evidence="6 10" id="KW-0812">Transmembrane</keyword>
<comment type="caution">
    <text evidence="13">The sequence shown here is derived from an EMBL/GenBank/DDBJ whole genome shotgun (WGS) entry which is preliminary data.</text>
</comment>
<dbReference type="InterPro" id="IPR036097">
    <property type="entry name" value="HisK_dim/P_sf"/>
</dbReference>
<dbReference type="InterPro" id="IPR003661">
    <property type="entry name" value="HisK_dim/P_dom"/>
</dbReference>
<evidence type="ECO:0000256" key="4">
    <source>
        <dbReference type="ARBA" id="ARBA00022553"/>
    </source>
</evidence>
<evidence type="ECO:0000256" key="7">
    <source>
        <dbReference type="ARBA" id="ARBA00022777"/>
    </source>
</evidence>
<keyword evidence="4" id="KW-0597">Phosphoprotein</keyword>
<evidence type="ECO:0000256" key="1">
    <source>
        <dbReference type="ARBA" id="ARBA00000085"/>
    </source>
</evidence>
<dbReference type="InterPro" id="IPR003594">
    <property type="entry name" value="HATPase_dom"/>
</dbReference>
<comment type="catalytic activity">
    <reaction evidence="1">
        <text>ATP + protein L-histidine = ADP + protein N-phospho-L-histidine.</text>
        <dbReference type="EC" id="2.7.13.3"/>
    </reaction>
</comment>
<dbReference type="InterPro" id="IPR003660">
    <property type="entry name" value="HAMP_dom"/>
</dbReference>
<dbReference type="EMBL" id="JACHHX010000002">
    <property type="protein sequence ID" value="MBB5014430.1"/>
    <property type="molecule type" value="Genomic_DNA"/>
</dbReference>
<dbReference type="SUPFAM" id="SSF55874">
    <property type="entry name" value="ATPase domain of HSP90 chaperone/DNA topoisomerase II/histidine kinase"/>
    <property type="match status" value="1"/>
</dbReference>
<dbReference type="CDD" id="cd00082">
    <property type="entry name" value="HisKA"/>
    <property type="match status" value="1"/>
</dbReference>
<gene>
    <name evidence="13" type="ORF">HNQ58_000304</name>
</gene>
<dbReference type="Gene3D" id="6.10.340.10">
    <property type="match status" value="1"/>
</dbReference>
<dbReference type="Gene3D" id="1.10.287.130">
    <property type="match status" value="1"/>
</dbReference>
<dbReference type="SMART" id="SM00387">
    <property type="entry name" value="HATPase_c"/>
    <property type="match status" value="1"/>
</dbReference>
<evidence type="ECO:0000256" key="3">
    <source>
        <dbReference type="ARBA" id="ARBA00012438"/>
    </source>
</evidence>
<dbReference type="SUPFAM" id="SSF49344">
    <property type="entry name" value="CBD9-like"/>
    <property type="match status" value="1"/>
</dbReference>
<proteinExistence type="predicted"/>
<dbReference type="PANTHER" id="PTHR45436:SF5">
    <property type="entry name" value="SENSOR HISTIDINE KINASE TRCS"/>
    <property type="match status" value="1"/>
</dbReference>
<keyword evidence="14" id="KW-1185">Reference proteome</keyword>
<dbReference type="Gene3D" id="2.60.40.1190">
    <property type="match status" value="1"/>
</dbReference>
<evidence type="ECO:0000259" key="12">
    <source>
        <dbReference type="PROSITE" id="PS50885"/>
    </source>
</evidence>
<keyword evidence="9" id="KW-0902">Two-component regulatory system</keyword>
<evidence type="ECO:0000256" key="8">
    <source>
        <dbReference type="ARBA" id="ARBA00022989"/>
    </source>
</evidence>
<reference evidence="13 14" key="1">
    <citation type="submission" date="2020-08" db="EMBL/GenBank/DDBJ databases">
        <title>Genomic Encyclopedia of Type Strains, Phase IV (KMG-IV): sequencing the most valuable type-strain genomes for metagenomic binning, comparative biology and taxonomic classification.</title>
        <authorList>
            <person name="Goeker M."/>
        </authorList>
    </citation>
    <scope>NUCLEOTIDE SEQUENCE [LARGE SCALE GENOMIC DNA]</scope>
    <source>
        <strain evidence="13 14">DSM 25897</strain>
    </source>
</reference>
<comment type="subcellular location">
    <subcellularLocation>
        <location evidence="2">Membrane</location>
    </subcellularLocation>
</comment>
<dbReference type="InterPro" id="IPR005467">
    <property type="entry name" value="His_kinase_dom"/>
</dbReference>
<name>A0A7W7V899_9GAMM</name>
<dbReference type="RefSeq" id="WP_183947022.1">
    <property type="nucleotide sequence ID" value="NZ_JACHHX010000002.1"/>
</dbReference>
<evidence type="ECO:0000256" key="10">
    <source>
        <dbReference type="SAM" id="Phobius"/>
    </source>
</evidence>
<dbReference type="AlphaFoldDB" id="A0A7W7V899"/>
<keyword evidence="5" id="KW-0808">Transferase</keyword>
<feature type="domain" description="HAMP" evidence="12">
    <location>
        <begin position="391"/>
        <end position="445"/>
    </location>
</feature>
<sequence>MRLRSQLLLVALSVLVLPWAGWQFIRQMETLLRQGQAQALLASAEALARGLALQPETLPAAGPALFVQELAAPPRLDGRADDWPGAVLPTRRFGHAGRADAVELTLGRAQDSLYLLIRVRDDTPLRADAHWPIAARRDHLRLGLDGPHGRAEFRLANAASGALIATDADGGPASLRPVGAWREVEDGYEVELALPQGYRVDSLGLLVHDADEAGAVRLAGTEVETPGRLWPLLVRSEAQARALQSLAPPQMRARLLDGEGWILAEAGALISPLPRGELPIWRRWIYRWLLMAQDEPLRADDAGAIRSDAGEVRQALSGKPGAAWRRDPDGQRQLLSAAVPLRVDGDVRGAVLLERENDAALLLADRAVAGLLGSTLLALLGAGGVVFWFASRLSGRIRRLRDAAENAFDPEGRLRPFPKMRSRDEIGDLGRSFGRLLGEVAAYTDYLRTLAGKLSHELNTPLAIVRTSLENLDPGQMPAQALPYLERARGGIDRLGTLVRAMSEASRIEHAIAAAEGEDFDLRALVADCAESYRALLAPRRLEVSLPARPVPLHGAPELIAQALDKLIDNARGFTPEDGWVRIALDDVPDGPVLRVANLGPPLPASMRGKLFDSLVSVREPARGDGGVHLGLGLYIVRVIVDLHRGRAEASDLPGGGGVEFALRLAGMPRRRS</sequence>
<dbReference type="Gene3D" id="3.30.565.10">
    <property type="entry name" value="Histidine kinase-like ATPase, C-terminal domain"/>
    <property type="match status" value="1"/>
</dbReference>
<dbReference type="SMART" id="SM00304">
    <property type="entry name" value="HAMP"/>
    <property type="match status" value="1"/>
</dbReference>
<dbReference type="PROSITE" id="PS50109">
    <property type="entry name" value="HIS_KIN"/>
    <property type="match status" value="1"/>
</dbReference>
<keyword evidence="10" id="KW-0472">Membrane</keyword>
<dbReference type="GO" id="GO:0000155">
    <property type="term" value="F:phosphorelay sensor kinase activity"/>
    <property type="evidence" value="ECO:0007669"/>
    <property type="project" value="InterPro"/>
</dbReference>
<feature type="domain" description="Histidine kinase" evidence="11">
    <location>
        <begin position="453"/>
        <end position="669"/>
    </location>
</feature>
<evidence type="ECO:0000256" key="5">
    <source>
        <dbReference type="ARBA" id="ARBA00022679"/>
    </source>
</evidence>
<evidence type="ECO:0000256" key="6">
    <source>
        <dbReference type="ARBA" id="ARBA00022692"/>
    </source>
</evidence>
<evidence type="ECO:0000256" key="2">
    <source>
        <dbReference type="ARBA" id="ARBA00004370"/>
    </source>
</evidence>
<dbReference type="SUPFAM" id="SSF47384">
    <property type="entry name" value="Homodimeric domain of signal transducing histidine kinase"/>
    <property type="match status" value="1"/>
</dbReference>
<dbReference type="InterPro" id="IPR036890">
    <property type="entry name" value="HATPase_C_sf"/>
</dbReference>
<dbReference type="Proteomes" id="UP000519004">
    <property type="component" value="Unassembled WGS sequence"/>
</dbReference>
<dbReference type="PANTHER" id="PTHR45436">
    <property type="entry name" value="SENSOR HISTIDINE KINASE YKOH"/>
    <property type="match status" value="1"/>
</dbReference>
<protein>
    <recommendedName>
        <fullName evidence="3">histidine kinase</fullName>
        <ecNumber evidence="3">2.7.13.3</ecNumber>
    </recommendedName>
</protein>
<evidence type="ECO:0000313" key="14">
    <source>
        <dbReference type="Proteomes" id="UP000519004"/>
    </source>
</evidence>
<dbReference type="GO" id="GO:0016020">
    <property type="term" value="C:membrane"/>
    <property type="evidence" value="ECO:0007669"/>
    <property type="project" value="UniProtKB-SubCell"/>
</dbReference>
<dbReference type="InterPro" id="IPR050428">
    <property type="entry name" value="TCS_sensor_his_kinase"/>
</dbReference>
<feature type="transmembrane region" description="Helical" evidence="10">
    <location>
        <begin position="367"/>
        <end position="390"/>
    </location>
</feature>
<evidence type="ECO:0000259" key="11">
    <source>
        <dbReference type="PROSITE" id="PS50109"/>
    </source>
</evidence>